<keyword evidence="1 2" id="KW-0238">DNA-binding</keyword>
<feature type="DNA-binding region" description="H-T-H motif" evidence="2">
    <location>
        <begin position="34"/>
        <end position="53"/>
    </location>
</feature>
<accession>A0A7X0LWU6</accession>
<evidence type="ECO:0000313" key="4">
    <source>
        <dbReference type="EMBL" id="MBB6447103.1"/>
    </source>
</evidence>
<protein>
    <submittedName>
        <fullName evidence="4">AcrR family transcriptional regulator</fullName>
    </submittedName>
</protein>
<dbReference type="Pfam" id="PF00440">
    <property type="entry name" value="TetR_N"/>
    <property type="match status" value="1"/>
</dbReference>
<dbReference type="PROSITE" id="PS50977">
    <property type="entry name" value="HTH_TETR_2"/>
    <property type="match status" value="1"/>
</dbReference>
<gene>
    <name evidence="4" type="ORF">HNR53_003782</name>
</gene>
<dbReference type="Proteomes" id="UP000531594">
    <property type="component" value="Unassembled WGS sequence"/>
</dbReference>
<name>A0A7X0LWU6_9BACI</name>
<dbReference type="RefSeq" id="WP_184528745.1">
    <property type="nucleotide sequence ID" value="NZ_JACHGK010000017.1"/>
</dbReference>
<reference evidence="4 5" key="1">
    <citation type="submission" date="2020-08" db="EMBL/GenBank/DDBJ databases">
        <title>Genomic Encyclopedia of Type Strains, Phase IV (KMG-IV): sequencing the most valuable type-strain genomes for metagenomic binning, comparative biology and taxonomic classification.</title>
        <authorList>
            <person name="Goeker M."/>
        </authorList>
    </citation>
    <scope>NUCLEOTIDE SEQUENCE [LARGE SCALE GENOMIC DNA]</scope>
    <source>
        <strain evidence="4 5">DSM 5391</strain>
    </source>
</reference>
<dbReference type="Pfam" id="PF17924">
    <property type="entry name" value="TetR_C_19"/>
    <property type="match status" value="1"/>
</dbReference>
<dbReference type="AlphaFoldDB" id="A0A7X0LWU6"/>
<dbReference type="EMBL" id="JACHGK010000017">
    <property type="protein sequence ID" value="MBB6447103.1"/>
    <property type="molecule type" value="Genomic_DNA"/>
</dbReference>
<keyword evidence="5" id="KW-1185">Reference proteome</keyword>
<evidence type="ECO:0000256" key="1">
    <source>
        <dbReference type="ARBA" id="ARBA00023125"/>
    </source>
</evidence>
<evidence type="ECO:0000256" key="2">
    <source>
        <dbReference type="PROSITE-ProRule" id="PRU00335"/>
    </source>
</evidence>
<organism evidence="4 5">
    <name type="scientific">Bacillus benzoevorans</name>
    <dbReference type="NCBI Taxonomy" id="1456"/>
    <lineage>
        <taxon>Bacteria</taxon>
        <taxon>Bacillati</taxon>
        <taxon>Bacillota</taxon>
        <taxon>Bacilli</taxon>
        <taxon>Bacillales</taxon>
        <taxon>Bacillaceae</taxon>
        <taxon>Bacillus</taxon>
    </lineage>
</organism>
<feature type="domain" description="HTH tetR-type" evidence="3">
    <location>
        <begin position="11"/>
        <end position="71"/>
    </location>
</feature>
<dbReference type="Gene3D" id="1.10.357.10">
    <property type="entry name" value="Tetracycline Repressor, domain 2"/>
    <property type="match status" value="1"/>
</dbReference>
<comment type="caution">
    <text evidence="4">The sequence shown here is derived from an EMBL/GenBank/DDBJ whole genome shotgun (WGS) entry which is preliminary data.</text>
</comment>
<proteinExistence type="predicted"/>
<evidence type="ECO:0000313" key="5">
    <source>
        <dbReference type="Proteomes" id="UP000531594"/>
    </source>
</evidence>
<evidence type="ECO:0000259" key="3">
    <source>
        <dbReference type="PROSITE" id="PS50977"/>
    </source>
</evidence>
<sequence length="206" mass="24752">MPKQTFFNLPEQKRKILMEAAEKEFTRVPIFEASIANIIKMANIPRGSFYQYFADKEDLYFYLLDEKLKEGREDFIVLLKKHKGDIIDALTEMYNRFLVKLPDEEEHNFLKNAFLYATHKVEHSLMDFFDFTLNNERFKEITGLIDKQRFTIEEDKDLYHILQIVTAVAFRNFIEKISKKMSDEEAMKHFTFEIDLIKYGIYKRDQ</sequence>
<dbReference type="GO" id="GO:0003677">
    <property type="term" value="F:DNA binding"/>
    <property type="evidence" value="ECO:0007669"/>
    <property type="project" value="UniProtKB-UniRule"/>
</dbReference>
<dbReference type="InterPro" id="IPR001647">
    <property type="entry name" value="HTH_TetR"/>
</dbReference>
<dbReference type="InterPro" id="IPR009057">
    <property type="entry name" value="Homeodomain-like_sf"/>
</dbReference>
<dbReference type="SUPFAM" id="SSF46689">
    <property type="entry name" value="Homeodomain-like"/>
    <property type="match status" value="1"/>
</dbReference>